<protein>
    <recommendedName>
        <fullName evidence="6">RxLR effector protein</fullName>
    </recommendedName>
</protein>
<evidence type="ECO:0000313" key="4">
    <source>
        <dbReference type="EMBL" id="ETL48050.1"/>
    </source>
</evidence>
<evidence type="ECO:0000256" key="2">
    <source>
        <dbReference type="SAM" id="SignalP"/>
    </source>
</evidence>
<evidence type="ECO:0008006" key="6">
    <source>
        <dbReference type="Google" id="ProtNLM"/>
    </source>
</evidence>
<feature type="signal peptide" evidence="2">
    <location>
        <begin position="1"/>
        <end position="24"/>
    </location>
</feature>
<name>W2HJJ0_PHYNI</name>
<keyword evidence="2" id="KW-0732">Signal</keyword>
<feature type="region of interest" description="Disordered" evidence="1">
    <location>
        <begin position="33"/>
        <end position="71"/>
    </location>
</feature>
<dbReference type="Proteomes" id="UP000053864">
    <property type="component" value="Unassembled WGS sequence"/>
</dbReference>
<organism evidence="3">
    <name type="scientific">Phytophthora nicotianae</name>
    <name type="common">Potato buckeye rot agent</name>
    <name type="synonym">Phytophthora parasitica</name>
    <dbReference type="NCBI Taxonomy" id="4792"/>
    <lineage>
        <taxon>Eukaryota</taxon>
        <taxon>Sar</taxon>
        <taxon>Stramenopiles</taxon>
        <taxon>Oomycota</taxon>
        <taxon>Peronosporomycetes</taxon>
        <taxon>Peronosporales</taxon>
        <taxon>Peronosporaceae</taxon>
        <taxon>Phytophthora</taxon>
    </lineage>
</organism>
<feature type="chain" id="PRO_5010513052" description="RxLR effector protein" evidence="2">
    <location>
        <begin position="25"/>
        <end position="102"/>
    </location>
</feature>
<reference evidence="4 5" key="2">
    <citation type="submission" date="2013-11" db="EMBL/GenBank/DDBJ databases">
        <title>The Genome Sequence of Phytophthora parasitica CJ05E6.</title>
        <authorList>
            <consortium name="The Broad Institute Genomics Platform"/>
            <person name="Russ C."/>
            <person name="Tyler B."/>
            <person name="Panabieres F."/>
            <person name="Shan W."/>
            <person name="Tripathy S."/>
            <person name="Grunwald N."/>
            <person name="Machado M."/>
            <person name="Johnson C.S."/>
            <person name="Arredondo F."/>
            <person name="Hong C."/>
            <person name="Coffey M."/>
            <person name="Young S.K."/>
            <person name="Zeng Q."/>
            <person name="Gargeya S."/>
            <person name="Fitzgerald M."/>
            <person name="Abouelleil A."/>
            <person name="Alvarado L."/>
            <person name="Chapman S.B."/>
            <person name="Gainer-Dewar J."/>
            <person name="Goldberg J."/>
            <person name="Griggs A."/>
            <person name="Gujja S."/>
            <person name="Hansen M."/>
            <person name="Howarth C."/>
            <person name="Imamovic A."/>
            <person name="Ireland A."/>
            <person name="Larimer J."/>
            <person name="McCowan C."/>
            <person name="Murphy C."/>
            <person name="Pearson M."/>
            <person name="Poon T.W."/>
            <person name="Priest M."/>
            <person name="Roberts A."/>
            <person name="Saif S."/>
            <person name="Shea T."/>
            <person name="Sykes S."/>
            <person name="Wortman J."/>
            <person name="Nusbaum C."/>
            <person name="Birren B."/>
        </authorList>
    </citation>
    <scope>NUCLEOTIDE SEQUENCE [LARGE SCALE GENOMIC DNA]</scope>
    <source>
        <strain evidence="4 5">CJ05E6</strain>
    </source>
</reference>
<dbReference type="Proteomes" id="UP000053236">
    <property type="component" value="Unassembled WGS sequence"/>
</dbReference>
<sequence length="102" mass="10617">MRLSYAFSILVVAVGLAAASDVSAAPVSGITTTTTTNAFSREHDSREKTRELADDTAAASEERGRGGGGGVSARFCIDGFKGYIASSSVKNNNNKKLFIPSL</sequence>
<accession>W2HJJ0</accession>
<gene>
    <name evidence="3" type="ORF">L915_02335</name>
    <name evidence="4" type="ORF">L916_02293</name>
</gene>
<evidence type="ECO:0000313" key="5">
    <source>
        <dbReference type="Proteomes" id="UP000053864"/>
    </source>
</evidence>
<dbReference type="AlphaFoldDB" id="W2HJJ0"/>
<feature type="compositionally biased region" description="Basic and acidic residues" evidence="1">
    <location>
        <begin position="40"/>
        <end position="53"/>
    </location>
</feature>
<dbReference type="EMBL" id="KI684549">
    <property type="protein sequence ID" value="ETK94651.1"/>
    <property type="molecule type" value="Genomic_DNA"/>
</dbReference>
<evidence type="ECO:0000256" key="1">
    <source>
        <dbReference type="SAM" id="MobiDB-lite"/>
    </source>
</evidence>
<reference evidence="3" key="1">
    <citation type="submission" date="2013-11" db="EMBL/GenBank/DDBJ databases">
        <title>The Genome Sequence of Phytophthora parasitica CJ02B3.</title>
        <authorList>
            <consortium name="The Broad Institute Genomics Platform"/>
            <person name="Russ C."/>
            <person name="Tyler B."/>
            <person name="Panabieres F."/>
            <person name="Shan W."/>
            <person name="Tripathy S."/>
            <person name="Grunwald N."/>
            <person name="Machado M."/>
            <person name="Johnson C.S."/>
            <person name="Arredondo F."/>
            <person name="Hong C."/>
            <person name="Coffey M."/>
            <person name="Young S.K."/>
            <person name="Zeng Q."/>
            <person name="Gargeya S."/>
            <person name="Fitzgerald M."/>
            <person name="Abouelleil A."/>
            <person name="Alvarado L."/>
            <person name="Chapman S.B."/>
            <person name="Gainer-Dewar J."/>
            <person name="Goldberg J."/>
            <person name="Griggs A."/>
            <person name="Gujja S."/>
            <person name="Hansen M."/>
            <person name="Howarth C."/>
            <person name="Imamovic A."/>
            <person name="Ireland A."/>
            <person name="Larimer J."/>
            <person name="McCowan C."/>
            <person name="Murphy C."/>
            <person name="Pearson M."/>
            <person name="Poon T.W."/>
            <person name="Priest M."/>
            <person name="Roberts A."/>
            <person name="Saif S."/>
            <person name="Shea T."/>
            <person name="Sykes S."/>
            <person name="Wortman J."/>
            <person name="Nusbaum C."/>
            <person name="Birren B."/>
        </authorList>
    </citation>
    <scope>NUCLEOTIDE SEQUENCE [LARGE SCALE GENOMIC DNA]</scope>
    <source>
        <strain evidence="3">CJ02B3</strain>
    </source>
</reference>
<evidence type="ECO:0000313" key="3">
    <source>
        <dbReference type="EMBL" id="ETK94651.1"/>
    </source>
</evidence>
<proteinExistence type="predicted"/>
<dbReference type="EMBL" id="KI671020">
    <property type="protein sequence ID" value="ETL48050.1"/>
    <property type="molecule type" value="Genomic_DNA"/>
</dbReference>